<dbReference type="EMBL" id="JBHSXS010000016">
    <property type="protein sequence ID" value="MFC6882976.1"/>
    <property type="molecule type" value="Genomic_DNA"/>
</dbReference>
<dbReference type="PROSITE" id="PS50995">
    <property type="entry name" value="HTH_MARR_2"/>
    <property type="match status" value="1"/>
</dbReference>
<dbReference type="SMART" id="SM00347">
    <property type="entry name" value="HTH_MARR"/>
    <property type="match status" value="1"/>
</dbReference>
<feature type="domain" description="HTH marR-type" evidence="2">
    <location>
        <begin position="28"/>
        <end position="164"/>
    </location>
</feature>
<keyword evidence="4" id="KW-1185">Reference proteome</keyword>
<evidence type="ECO:0000259" key="2">
    <source>
        <dbReference type="PROSITE" id="PS50995"/>
    </source>
</evidence>
<dbReference type="RefSeq" id="WP_160824211.1">
    <property type="nucleotide sequence ID" value="NZ_JBHSXE010000001.1"/>
</dbReference>
<sequence length="177" mass="18969">MSTGERDQTAAGPDSGAAPDTADGTSVEDGIRAMLRLMPRMVGRAKRIKVPDELASFDLAPRHLSLLSYLLFDGPLGVNALAARLEVAPATVSLMVGDLSRQGILERREDPGDRRRTIVSIADAHRPAISGWLANGADAWREALEPLSPAERRMFIDTLVRYERAADPSAGDAGQAP</sequence>
<organism evidence="3 4">
    <name type="scientific">Actinomadura yumaensis</name>
    <dbReference type="NCBI Taxonomy" id="111807"/>
    <lineage>
        <taxon>Bacteria</taxon>
        <taxon>Bacillati</taxon>
        <taxon>Actinomycetota</taxon>
        <taxon>Actinomycetes</taxon>
        <taxon>Streptosporangiales</taxon>
        <taxon>Thermomonosporaceae</taxon>
        <taxon>Actinomadura</taxon>
    </lineage>
</organism>
<feature type="region of interest" description="Disordered" evidence="1">
    <location>
        <begin position="1"/>
        <end position="26"/>
    </location>
</feature>
<reference evidence="4" key="1">
    <citation type="journal article" date="2019" name="Int. J. Syst. Evol. Microbiol.">
        <title>The Global Catalogue of Microorganisms (GCM) 10K type strain sequencing project: providing services to taxonomists for standard genome sequencing and annotation.</title>
        <authorList>
            <consortium name="The Broad Institute Genomics Platform"/>
            <consortium name="The Broad Institute Genome Sequencing Center for Infectious Disease"/>
            <person name="Wu L."/>
            <person name="Ma J."/>
        </authorList>
    </citation>
    <scope>NUCLEOTIDE SEQUENCE [LARGE SCALE GENOMIC DNA]</scope>
    <source>
        <strain evidence="4">JCM 3369</strain>
    </source>
</reference>
<evidence type="ECO:0000313" key="3">
    <source>
        <dbReference type="EMBL" id="MFC6882976.1"/>
    </source>
</evidence>
<dbReference type="Pfam" id="PF12802">
    <property type="entry name" value="MarR_2"/>
    <property type="match status" value="1"/>
</dbReference>
<dbReference type="InterPro" id="IPR000835">
    <property type="entry name" value="HTH_MarR-typ"/>
</dbReference>
<protein>
    <submittedName>
        <fullName evidence="3">MarR family winged helix-turn-helix transcriptional regulator</fullName>
    </submittedName>
</protein>
<dbReference type="SUPFAM" id="SSF46785">
    <property type="entry name" value="Winged helix' DNA-binding domain"/>
    <property type="match status" value="1"/>
</dbReference>
<dbReference type="InterPro" id="IPR036388">
    <property type="entry name" value="WH-like_DNA-bd_sf"/>
</dbReference>
<name>A0ABW2CME4_9ACTN</name>
<comment type="caution">
    <text evidence="3">The sequence shown here is derived from an EMBL/GenBank/DDBJ whole genome shotgun (WGS) entry which is preliminary data.</text>
</comment>
<dbReference type="Proteomes" id="UP001596380">
    <property type="component" value="Unassembled WGS sequence"/>
</dbReference>
<dbReference type="InterPro" id="IPR036390">
    <property type="entry name" value="WH_DNA-bd_sf"/>
</dbReference>
<dbReference type="PANTHER" id="PTHR33164">
    <property type="entry name" value="TRANSCRIPTIONAL REGULATOR, MARR FAMILY"/>
    <property type="match status" value="1"/>
</dbReference>
<dbReference type="Gene3D" id="1.10.10.10">
    <property type="entry name" value="Winged helix-like DNA-binding domain superfamily/Winged helix DNA-binding domain"/>
    <property type="match status" value="1"/>
</dbReference>
<dbReference type="InterPro" id="IPR039422">
    <property type="entry name" value="MarR/SlyA-like"/>
</dbReference>
<evidence type="ECO:0000256" key="1">
    <source>
        <dbReference type="SAM" id="MobiDB-lite"/>
    </source>
</evidence>
<evidence type="ECO:0000313" key="4">
    <source>
        <dbReference type="Proteomes" id="UP001596380"/>
    </source>
</evidence>
<proteinExistence type="predicted"/>
<accession>A0ABW2CME4</accession>
<gene>
    <name evidence="3" type="ORF">ACFQKB_24695</name>
</gene>
<dbReference type="PANTHER" id="PTHR33164:SF94">
    <property type="entry name" value="TRANSCRIPTIONAL REGULATORY PROTEIN-RELATED"/>
    <property type="match status" value="1"/>
</dbReference>